<evidence type="ECO:0000313" key="2">
    <source>
        <dbReference type="Proteomes" id="UP001497497"/>
    </source>
</evidence>
<dbReference type="EMBL" id="CAXITT010000263">
    <property type="protein sequence ID" value="CAL1537455.1"/>
    <property type="molecule type" value="Genomic_DNA"/>
</dbReference>
<organism evidence="1 2">
    <name type="scientific">Lymnaea stagnalis</name>
    <name type="common">Great pond snail</name>
    <name type="synonym">Helix stagnalis</name>
    <dbReference type="NCBI Taxonomy" id="6523"/>
    <lineage>
        <taxon>Eukaryota</taxon>
        <taxon>Metazoa</taxon>
        <taxon>Spiralia</taxon>
        <taxon>Lophotrochozoa</taxon>
        <taxon>Mollusca</taxon>
        <taxon>Gastropoda</taxon>
        <taxon>Heterobranchia</taxon>
        <taxon>Euthyneura</taxon>
        <taxon>Panpulmonata</taxon>
        <taxon>Hygrophila</taxon>
        <taxon>Lymnaeoidea</taxon>
        <taxon>Lymnaeidae</taxon>
        <taxon>Lymnaea</taxon>
    </lineage>
</organism>
<proteinExistence type="predicted"/>
<keyword evidence="2" id="KW-1185">Reference proteome</keyword>
<dbReference type="AlphaFoldDB" id="A0AAV2HTK5"/>
<name>A0AAV2HTK5_LYMST</name>
<dbReference type="Proteomes" id="UP001497497">
    <property type="component" value="Unassembled WGS sequence"/>
</dbReference>
<comment type="caution">
    <text evidence="1">The sequence shown here is derived from an EMBL/GenBank/DDBJ whole genome shotgun (WGS) entry which is preliminary data.</text>
</comment>
<evidence type="ECO:0000313" key="1">
    <source>
        <dbReference type="EMBL" id="CAL1537455.1"/>
    </source>
</evidence>
<protein>
    <submittedName>
        <fullName evidence="1">Uncharacterized protein</fullName>
    </submittedName>
</protein>
<reference evidence="1 2" key="1">
    <citation type="submission" date="2024-04" db="EMBL/GenBank/DDBJ databases">
        <authorList>
            <consortium name="Genoscope - CEA"/>
            <person name="William W."/>
        </authorList>
    </citation>
    <scope>NUCLEOTIDE SEQUENCE [LARGE SCALE GENOMIC DNA]</scope>
</reference>
<gene>
    <name evidence="1" type="ORF">GSLYS_00011368001</name>
</gene>
<sequence>MCPLFGYGGSSKFRSAVPRQQVPNSLIMDALQRGINCVVTFIAVAGVSGYLASASSRGAGISDRLLRLKLLALRLEPRDVTRYNLETPKYGDNTAGYQATEERDPPFTVNLSDDALSTKRGVRRKGGRSLNRIEKASNELDRLRSSYTIFHNDLTNFVTTLPSKFRDDAPTSLSKVSILPAVLPVNDPALVNGNVDKVIAEWFNLRNVINTLLDNVERFLKPDGIDWLKGQRSTLSIDMIDVDASVMALRFSGNTYNPNDFAIFSSGPGGISPGTDDLIKKLQHDK</sequence>
<accession>A0AAV2HTK5</accession>